<evidence type="ECO:0000256" key="4">
    <source>
        <dbReference type="SAM" id="MobiDB-lite"/>
    </source>
</evidence>
<dbReference type="InterPro" id="IPR042163">
    <property type="entry name" value="PHF12"/>
</dbReference>
<sequence length="618" mass="67848">MLAGAALGHQPVPTARRNASLSRVLMNERALAGRSSRSSAWGESAYVADTDDSELRGLWDVIRYAQYLNPKEFDLPKDLLPGIKLPGSYKTASERKAKSIIDLENGQIPRPIRRCFVCARTCLFAPLLPCDFCSSCFHLDCLDPPLPHFPSRSDRWMCPNHVEHVVDRYLVRSIRLTERMRIWAQLASSGTNDSTDAPVDSHATSHTPVSAESGEVSAKSSLSESQANAPANQCTASVTERPTTPPLPIVAPYELSYGPDDEATILADLMHRVQRGRAELSSLVASANTAQETVGDRARVITSGTARDCWRLNSSPTCQILRDQKRKLKIVVPRAIKWLYVNRVKKIPTNLSHVEPPRETEPSNEADQKLVGSVTSPAKVCKHDAVMNENLCEQSPIQIRLKQVDADLIERNLPNPASQIVHGRNGLRFWGSGSRAVLSPCGVTTGPLVKMHFRTLTVGTSSDCHLCLSNYRVPNPTPCACVSTHHATIFYDDWTRHFELLNYSEFGTEVDGIRYGNMIDSRGLRSQEGSPNRKLSTLEKPQHTCVHATQHSVSSLSAGWEGSAILRHGSLLQFGCYQFVLGLVDHTIMDPSAVDPDTLENNATVGSSSSSSPNSSPS</sequence>
<reference evidence="8" key="1">
    <citation type="submission" date="2016-06" db="UniProtKB">
        <authorList>
            <consortium name="WormBaseParasite"/>
        </authorList>
    </citation>
    <scope>IDENTIFICATION</scope>
</reference>
<organism evidence="8">
    <name type="scientific">Echinostoma caproni</name>
    <dbReference type="NCBI Taxonomy" id="27848"/>
    <lineage>
        <taxon>Eukaryota</taxon>
        <taxon>Metazoa</taxon>
        <taxon>Spiralia</taxon>
        <taxon>Lophotrochozoa</taxon>
        <taxon>Platyhelminthes</taxon>
        <taxon>Trematoda</taxon>
        <taxon>Digenea</taxon>
        <taxon>Plagiorchiida</taxon>
        <taxon>Echinostomata</taxon>
        <taxon>Echinostomatoidea</taxon>
        <taxon>Echinostomatidae</taxon>
        <taxon>Echinostoma</taxon>
    </lineage>
</organism>
<dbReference type="InterPro" id="IPR000253">
    <property type="entry name" value="FHA_dom"/>
</dbReference>
<dbReference type="SMART" id="SM00249">
    <property type="entry name" value="PHD"/>
    <property type="match status" value="1"/>
</dbReference>
<protein>
    <submittedName>
        <fullName evidence="8">FHA domain-containing protein</fullName>
    </submittedName>
</protein>
<evidence type="ECO:0000259" key="5">
    <source>
        <dbReference type="PROSITE" id="PS50006"/>
    </source>
</evidence>
<evidence type="ECO:0000256" key="2">
    <source>
        <dbReference type="ARBA" id="ARBA00022771"/>
    </source>
</evidence>
<evidence type="ECO:0000256" key="3">
    <source>
        <dbReference type="ARBA" id="ARBA00022833"/>
    </source>
</evidence>
<accession>A0A183AH32</accession>
<dbReference type="GO" id="GO:0070822">
    <property type="term" value="C:Sin3-type complex"/>
    <property type="evidence" value="ECO:0007669"/>
    <property type="project" value="TreeGrafter"/>
</dbReference>
<dbReference type="InterPro" id="IPR008984">
    <property type="entry name" value="SMAD_FHA_dom_sf"/>
</dbReference>
<dbReference type="InterPro" id="IPR011011">
    <property type="entry name" value="Znf_FYVE_PHD"/>
</dbReference>
<keyword evidence="2" id="KW-0863">Zinc-finger</keyword>
<dbReference type="PANTHER" id="PTHR46309:SF1">
    <property type="entry name" value="PHD FINGER PROTEIN 12"/>
    <property type="match status" value="1"/>
</dbReference>
<dbReference type="InterPro" id="IPR001965">
    <property type="entry name" value="Znf_PHD"/>
</dbReference>
<dbReference type="Pfam" id="PF00628">
    <property type="entry name" value="PHD"/>
    <property type="match status" value="1"/>
</dbReference>
<feature type="region of interest" description="Disordered" evidence="4">
    <location>
        <begin position="189"/>
        <end position="245"/>
    </location>
</feature>
<keyword evidence="1" id="KW-0479">Metal-binding</keyword>
<dbReference type="OrthoDB" id="1919692at2759"/>
<dbReference type="Gene3D" id="2.60.200.20">
    <property type="match status" value="1"/>
</dbReference>
<dbReference type="PROSITE" id="PS50006">
    <property type="entry name" value="FHA_DOMAIN"/>
    <property type="match status" value="1"/>
</dbReference>
<dbReference type="EMBL" id="UZAN01043243">
    <property type="protein sequence ID" value="VDP77857.1"/>
    <property type="molecule type" value="Genomic_DNA"/>
</dbReference>
<gene>
    <name evidence="6" type="ORF">ECPE_LOCUS6267</name>
</gene>
<dbReference type="PANTHER" id="PTHR46309">
    <property type="entry name" value="PHD FINGER PROTEIN 12"/>
    <property type="match status" value="1"/>
</dbReference>
<dbReference type="GO" id="GO:0000122">
    <property type="term" value="P:negative regulation of transcription by RNA polymerase II"/>
    <property type="evidence" value="ECO:0007669"/>
    <property type="project" value="TreeGrafter"/>
</dbReference>
<feature type="domain" description="FHA" evidence="5">
    <location>
        <begin position="456"/>
        <end position="515"/>
    </location>
</feature>
<feature type="region of interest" description="Disordered" evidence="4">
    <location>
        <begin position="352"/>
        <end position="371"/>
    </location>
</feature>
<keyword evidence="7" id="KW-1185">Reference proteome</keyword>
<evidence type="ECO:0000256" key="1">
    <source>
        <dbReference type="ARBA" id="ARBA00022723"/>
    </source>
</evidence>
<dbReference type="AlphaFoldDB" id="A0A183AH32"/>
<name>A0A183AH32_9TREM</name>
<dbReference type="GO" id="GO:0003714">
    <property type="term" value="F:transcription corepressor activity"/>
    <property type="evidence" value="ECO:0007669"/>
    <property type="project" value="InterPro"/>
</dbReference>
<dbReference type="CDD" id="cd15534">
    <property type="entry name" value="PHD2_PHF12_Rco1"/>
    <property type="match status" value="1"/>
</dbReference>
<proteinExistence type="predicted"/>
<feature type="compositionally biased region" description="Polar residues" evidence="4">
    <location>
        <begin position="218"/>
        <end position="242"/>
    </location>
</feature>
<dbReference type="GO" id="GO:0008270">
    <property type="term" value="F:zinc ion binding"/>
    <property type="evidence" value="ECO:0007669"/>
    <property type="project" value="UniProtKB-KW"/>
</dbReference>
<reference evidence="6 7" key="2">
    <citation type="submission" date="2018-11" db="EMBL/GenBank/DDBJ databases">
        <authorList>
            <consortium name="Pathogen Informatics"/>
        </authorList>
    </citation>
    <scope>NUCLEOTIDE SEQUENCE [LARGE SCALE GENOMIC DNA]</scope>
    <source>
        <strain evidence="6 7">Egypt</strain>
    </source>
</reference>
<evidence type="ECO:0000313" key="6">
    <source>
        <dbReference type="EMBL" id="VDP77857.1"/>
    </source>
</evidence>
<dbReference type="InterPro" id="IPR019787">
    <property type="entry name" value="Znf_PHD-finger"/>
</dbReference>
<dbReference type="Proteomes" id="UP000272942">
    <property type="component" value="Unassembled WGS sequence"/>
</dbReference>
<evidence type="ECO:0000313" key="8">
    <source>
        <dbReference type="WBParaSite" id="ECPE_0000628001-mRNA-1"/>
    </source>
</evidence>
<keyword evidence="3" id="KW-0862">Zinc</keyword>
<dbReference type="SUPFAM" id="SSF57903">
    <property type="entry name" value="FYVE/PHD zinc finger"/>
    <property type="match status" value="1"/>
</dbReference>
<dbReference type="SUPFAM" id="SSF49879">
    <property type="entry name" value="SMAD/FHA domain"/>
    <property type="match status" value="1"/>
</dbReference>
<dbReference type="WBParaSite" id="ECPE_0000628001-mRNA-1">
    <property type="protein sequence ID" value="ECPE_0000628001-mRNA-1"/>
    <property type="gene ID" value="ECPE_0000628001"/>
</dbReference>
<dbReference type="Gene3D" id="2.30.30.1150">
    <property type="match status" value="1"/>
</dbReference>
<feature type="compositionally biased region" description="Low complexity" evidence="4">
    <location>
        <begin position="607"/>
        <end position="618"/>
    </location>
</feature>
<evidence type="ECO:0000313" key="7">
    <source>
        <dbReference type="Proteomes" id="UP000272942"/>
    </source>
</evidence>
<feature type="region of interest" description="Disordered" evidence="4">
    <location>
        <begin position="596"/>
        <end position="618"/>
    </location>
</feature>